<dbReference type="AlphaFoldDB" id="A0AA89C1M7"/>
<gene>
    <name evidence="1" type="ORF">FSP39_016886</name>
</gene>
<name>A0AA89C1M7_PINIB</name>
<dbReference type="Proteomes" id="UP001186944">
    <property type="component" value="Unassembled WGS sequence"/>
</dbReference>
<reference evidence="1" key="1">
    <citation type="submission" date="2019-08" db="EMBL/GenBank/DDBJ databases">
        <title>The improved chromosome-level genome for the pearl oyster Pinctada fucata martensii using PacBio sequencing and Hi-C.</title>
        <authorList>
            <person name="Zheng Z."/>
        </authorList>
    </citation>
    <scope>NUCLEOTIDE SEQUENCE</scope>
    <source>
        <strain evidence="1">ZZ-2019</strain>
        <tissue evidence="1">Adductor muscle</tissue>
    </source>
</reference>
<organism evidence="1 2">
    <name type="scientific">Pinctada imbricata</name>
    <name type="common">Atlantic pearl-oyster</name>
    <name type="synonym">Pinctada martensii</name>
    <dbReference type="NCBI Taxonomy" id="66713"/>
    <lineage>
        <taxon>Eukaryota</taxon>
        <taxon>Metazoa</taxon>
        <taxon>Spiralia</taxon>
        <taxon>Lophotrochozoa</taxon>
        <taxon>Mollusca</taxon>
        <taxon>Bivalvia</taxon>
        <taxon>Autobranchia</taxon>
        <taxon>Pteriomorphia</taxon>
        <taxon>Pterioida</taxon>
        <taxon>Pterioidea</taxon>
        <taxon>Pteriidae</taxon>
        <taxon>Pinctada</taxon>
    </lineage>
</organism>
<feature type="non-terminal residue" evidence="1">
    <location>
        <position position="1"/>
    </location>
</feature>
<evidence type="ECO:0000313" key="2">
    <source>
        <dbReference type="Proteomes" id="UP001186944"/>
    </source>
</evidence>
<evidence type="ECO:0000313" key="1">
    <source>
        <dbReference type="EMBL" id="KAK3105082.1"/>
    </source>
</evidence>
<protein>
    <submittedName>
        <fullName evidence="1">Uncharacterized protein</fullName>
    </submittedName>
</protein>
<proteinExistence type="predicted"/>
<accession>A0AA89C1M7</accession>
<comment type="caution">
    <text evidence="1">The sequence shown here is derived from an EMBL/GenBank/DDBJ whole genome shotgun (WGS) entry which is preliminary data.</text>
</comment>
<sequence length="60" mass="6978">RLHITDFAGHLIYYTTHLTYLTSRGLYLLVFNLAMGLTNQVRDECLFPGDNHHRRVKGMS</sequence>
<keyword evidence="2" id="KW-1185">Reference proteome</keyword>
<dbReference type="EMBL" id="VSWD01000004">
    <property type="protein sequence ID" value="KAK3105082.1"/>
    <property type="molecule type" value="Genomic_DNA"/>
</dbReference>